<evidence type="ECO:0000256" key="2">
    <source>
        <dbReference type="ARBA" id="ARBA00022630"/>
    </source>
</evidence>
<dbReference type="AlphaFoldDB" id="A0A2T3AGF6"/>
<accession>A0A2T3AGF6</accession>
<dbReference type="Gene3D" id="3.50.50.60">
    <property type="entry name" value="FAD/NAD(P)-binding domain"/>
    <property type="match status" value="2"/>
</dbReference>
<reference evidence="6 7" key="1">
    <citation type="journal article" date="2018" name="Mycol. Prog.">
        <title>Coniella lustricola, a new species from submerged detritus.</title>
        <authorList>
            <person name="Raudabaugh D.B."/>
            <person name="Iturriaga T."/>
            <person name="Carver A."/>
            <person name="Mondo S."/>
            <person name="Pangilinan J."/>
            <person name="Lipzen A."/>
            <person name="He G."/>
            <person name="Amirebrahimi M."/>
            <person name="Grigoriev I.V."/>
            <person name="Miller A.N."/>
        </authorList>
    </citation>
    <scope>NUCLEOTIDE SEQUENCE [LARGE SCALE GENOMIC DNA]</scope>
    <source>
        <strain evidence="6 7">B22-T-1</strain>
    </source>
</reference>
<evidence type="ECO:0000313" key="7">
    <source>
        <dbReference type="Proteomes" id="UP000241462"/>
    </source>
</evidence>
<dbReference type="GO" id="GO:0050661">
    <property type="term" value="F:NADP binding"/>
    <property type="evidence" value="ECO:0007669"/>
    <property type="project" value="InterPro"/>
</dbReference>
<dbReference type="Pfam" id="PF13450">
    <property type="entry name" value="NAD_binding_8"/>
    <property type="match status" value="1"/>
</dbReference>
<feature type="region of interest" description="Disordered" evidence="5">
    <location>
        <begin position="478"/>
        <end position="503"/>
    </location>
</feature>
<dbReference type="InParanoid" id="A0A2T3AGF6"/>
<keyword evidence="4" id="KW-0560">Oxidoreductase</keyword>
<dbReference type="GO" id="GO:0004499">
    <property type="term" value="F:N,N-dimethylaniline monooxygenase activity"/>
    <property type="evidence" value="ECO:0007669"/>
    <property type="project" value="InterPro"/>
</dbReference>
<evidence type="ECO:0000256" key="4">
    <source>
        <dbReference type="ARBA" id="ARBA00023002"/>
    </source>
</evidence>
<dbReference type="PANTHER" id="PTHR23023">
    <property type="entry name" value="DIMETHYLANILINE MONOOXYGENASE"/>
    <property type="match status" value="1"/>
</dbReference>
<protein>
    <recommendedName>
        <fullName evidence="8">Dimethylaniline monooxygenase</fullName>
    </recommendedName>
</protein>
<keyword evidence="2" id="KW-0285">Flavoprotein</keyword>
<name>A0A2T3AGF6_9PEZI</name>
<keyword evidence="7" id="KW-1185">Reference proteome</keyword>
<dbReference type="OrthoDB" id="66881at2759"/>
<feature type="compositionally biased region" description="Acidic residues" evidence="5">
    <location>
        <begin position="482"/>
        <end position="495"/>
    </location>
</feature>
<dbReference type="Pfam" id="PF00743">
    <property type="entry name" value="FMO-like"/>
    <property type="match status" value="1"/>
</dbReference>
<dbReference type="InterPro" id="IPR020946">
    <property type="entry name" value="Flavin_mOase-like"/>
</dbReference>
<evidence type="ECO:0000256" key="1">
    <source>
        <dbReference type="ARBA" id="ARBA00009183"/>
    </source>
</evidence>
<dbReference type="InterPro" id="IPR036188">
    <property type="entry name" value="FAD/NAD-bd_sf"/>
</dbReference>
<dbReference type="Proteomes" id="UP000241462">
    <property type="component" value="Unassembled WGS sequence"/>
</dbReference>
<proteinExistence type="inferred from homology"/>
<dbReference type="SUPFAM" id="SSF51905">
    <property type="entry name" value="FAD/NAD(P)-binding domain"/>
    <property type="match status" value="1"/>
</dbReference>
<evidence type="ECO:0000313" key="6">
    <source>
        <dbReference type="EMBL" id="PSR97220.1"/>
    </source>
</evidence>
<organism evidence="6 7">
    <name type="scientific">Coniella lustricola</name>
    <dbReference type="NCBI Taxonomy" id="2025994"/>
    <lineage>
        <taxon>Eukaryota</taxon>
        <taxon>Fungi</taxon>
        <taxon>Dikarya</taxon>
        <taxon>Ascomycota</taxon>
        <taxon>Pezizomycotina</taxon>
        <taxon>Sordariomycetes</taxon>
        <taxon>Sordariomycetidae</taxon>
        <taxon>Diaporthales</taxon>
        <taxon>Schizoparmaceae</taxon>
        <taxon>Coniella</taxon>
    </lineage>
</organism>
<gene>
    <name evidence="6" type="ORF">BD289DRAFT_112293</name>
</gene>
<evidence type="ECO:0000256" key="5">
    <source>
        <dbReference type="SAM" id="MobiDB-lite"/>
    </source>
</evidence>
<comment type="similarity">
    <text evidence="1">Belongs to the FMO family.</text>
</comment>
<sequence length="532" mass="59408">MGGETPIKSVAIIGGGASGTIAAAALKAEHYFDKISVFERRETAGGTWIYDASPGPELPVLPGRLPPDIDPPLKIPTGLPRVMSPSQQERYSQTPVYESLTTNVPDIAMCFSDQRFAYGPFPPHHVPRTYLENYVALHKLDEHLILSTTVEDVSKVAAASSTGLEKWKLTLRRYDALRKVDLWWNETFDAVIIANGHYSVPYIPHVDGLEAYTNKFPGRVVHSKYYRSPSIFAGQRVLTIGNSASGFDITKELVQTAALPVINSRRHRSPFEGDAPPAGIAWAPIIKRYHADGTIEFEDSSDPSTPTPAPLGPNDIDKIIYCTGYRPSYAFWNAAHNGRELYDYTHGKLINTYWHTFFSDFSRTLAIVGIQRSLTFRGMEYQAVALARWFAGRNALPLPSEDDMRAWEEERVQRVVVRQGGKFHDVEARFARVADATMVFLGWLFEFAGLGTLHGDGRVPPVLSREVLHALRTVRKYPMPGEDVDGGQEEEDDRDDVNGAGESKNFGRAAVGYRFQRYLEIDESDWVVVTDL</sequence>
<dbReference type="EMBL" id="KZ678393">
    <property type="protein sequence ID" value="PSR97220.1"/>
    <property type="molecule type" value="Genomic_DNA"/>
</dbReference>
<evidence type="ECO:0000256" key="3">
    <source>
        <dbReference type="ARBA" id="ARBA00022827"/>
    </source>
</evidence>
<keyword evidence="3" id="KW-0274">FAD</keyword>
<dbReference type="InterPro" id="IPR050346">
    <property type="entry name" value="FMO-like"/>
</dbReference>
<dbReference type="GO" id="GO:0050660">
    <property type="term" value="F:flavin adenine dinucleotide binding"/>
    <property type="evidence" value="ECO:0007669"/>
    <property type="project" value="InterPro"/>
</dbReference>
<evidence type="ECO:0008006" key="8">
    <source>
        <dbReference type="Google" id="ProtNLM"/>
    </source>
</evidence>